<gene>
    <name evidence="3" type="ORF">PTSG_11972</name>
</gene>
<dbReference type="GeneID" id="16076315"/>
<evidence type="ECO:0000313" key="3">
    <source>
        <dbReference type="EMBL" id="EGD82492.1"/>
    </source>
</evidence>
<dbReference type="EMBL" id="GL832961">
    <property type="protein sequence ID" value="EGD82492.1"/>
    <property type="molecule type" value="Genomic_DNA"/>
</dbReference>
<dbReference type="InParanoid" id="F2U4C6"/>
<dbReference type="PROSITE" id="PS00107">
    <property type="entry name" value="PROTEIN_KINASE_ATP"/>
    <property type="match status" value="1"/>
</dbReference>
<dbReference type="PROSITE" id="PS50011">
    <property type="entry name" value="PROTEIN_KINASE_DOM"/>
    <property type="match status" value="1"/>
</dbReference>
<dbReference type="RefSeq" id="XP_004995728.1">
    <property type="nucleotide sequence ID" value="XM_004995671.1"/>
</dbReference>
<reference evidence="3" key="1">
    <citation type="submission" date="2009-08" db="EMBL/GenBank/DDBJ databases">
        <title>Annotation of Salpingoeca rosetta.</title>
        <authorList>
            <consortium name="The Broad Institute Genome Sequencing Platform"/>
            <person name="Russ C."/>
            <person name="Cuomo C."/>
            <person name="Burger G."/>
            <person name="Gray M.W."/>
            <person name="Holland P.W.H."/>
            <person name="King N."/>
            <person name="Lang F.B.F."/>
            <person name="Roger A.J."/>
            <person name="Ruiz-Trillo I."/>
            <person name="Young S.K."/>
            <person name="Zeng Q."/>
            <person name="Gargeya S."/>
            <person name="Alvarado L."/>
            <person name="Berlin A."/>
            <person name="Chapman S.B."/>
            <person name="Chen Z."/>
            <person name="Freedman E."/>
            <person name="Gellesch M."/>
            <person name="Goldberg J."/>
            <person name="Griggs A."/>
            <person name="Gujja S."/>
            <person name="Heilman E."/>
            <person name="Heiman D."/>
            <person name="Howarth C."/>
            <person name="Mehta T."/>
            <person name="Neiman D."/>
            <person name="Pearson M."/>
            <person name="Roberts A."/>
            <person name="Saif S."/>
            <person name="Shea T."/>
            <person name="Shenoy N."/>
            <person name="Sisk P."/>
            <person name="Stolte C."/>
            <person name="Sykes S."/>
            <person name="White J."/>
            <person name="Yandava C."/>
            <person name="Haas B."/>
            <person name="Nusbaum C."/>
            <person name="Birren B."/>
        </authorList>
    </citation>
    <scope>NUCLEOTIDE SEQUENCE [LARGE SCALE GENOMIC DNA]</scope>
    <source>
        <strain evidence="3">ATCC 50818</strain>
    </source>
</reference>
<keyword evidence="4" id="KW-1185">Reference proteome</keyword>
<dbReference type="InterPro" id="IPR000719">
    <property type="entry name" value="Prot_kinase_dom"/>
</dbReference>
<accession>F2U4C6</accession>
<keyword evidence="1" id="KW-0067">ATP-binding</keyword>
<dbReference type="GO" id="GO:0004672">
    <property type="term" value="F:protein kinase activity"/>
    <property type="evidence" value="ECO:0007669"/>
    <property type="project" value="InterPro"/>
</dbReference>
<dbReference type="KEGG" id="sre:PTSG_11972"/>
<dbReference type="OrthoDB" id="8693905at2759"/>
<keyword evidence="1" id="KW-0547">Nucleotide-binding</keyword>
<dbReference type="InterPro" id="IPR017441">
    <property type="entry name" value="Protein_kinase_ATP_BS"/>
</dbReference>
<dbReference type="SUPFAM" id="SSF56112">
    <property type="entry name" value="Protein kinase-like (PK-like)"/>
    <property type="match status" value="1"/>
</dbReference>
<dbReference type="Gene3D" id="3.30.200.20">
    <property type="entry name" value="Phosphorylase Kinase, domain 1"/>
    <property type="match status" value="1"/>
</dbReference>
<evidence type="ECO:0000259" key="2">
    <source>
        <dbReference type="PROSITE" id="PS50011"/>
    </source>
</evidence>
<proteinExistence type="predicted"/>
<name>F2U4C6_SALR5</name>
<organism evidence="4">
    <name type="scientific">Salpingoeca rosetta (strain ATCC 50818 / BSB-021)</name>
    <dbReference type="NCBI Taxonomy" id="946362"/>
    <lineage>
        <taxon>Eukaryota</taxon>
        <taxon>Choanoflagellata</taxon>
        <taxon>Craspedida</taxon>
        <taxon>Salpingoecidae</taxon>
        <taxon>Salpingoeca</taxon>
    </lineage>
</organism>
<dbReference type="InterPro" id="IPR011009">
    <property type="entry name" value="Kinase-like_dom_sf"/>
</dbReference>
<feature type="domain" description="Protein kinase" evidence="2">
    <location>
        <begin position="20"/>
        <end position="70"/>
    </location>
</feature>
<dbReference type="AlphaFoldDB" id="F2U4C6"/>
<sequence>MADTKRAQPHISSRDPDELFELIKQIGSGSYGSVHQARIKTNGRLAAVKMINMEDGTPHPGNTCQTLVFL</sequence>
<evidence type="ECO:0000313" key="4">
    <source>
        <dbReference type="Proteomes" id="UP000007799"/>
    </source>
</evidence>
<dbReference type="GO" id="GO:0005524">
    <property type="term" value="F:ATP binding"/>
    <property type="evidence" value="ECO:0007669"/>
    <property type="project" value="UniProtKB-UniRule"/>
</dbReference>
<dbReference type="Proteomes" id="UP000007799">
    <property type="component" value="Unassembled WGS sequence"/>
</dbReference>
<feature type="binding site" evidence="1">
    <location>
        <position position="49"/>
    </location>
    <ligand>
        <name>ATP</name>
        <dbReference type="ChEBI" id="CHEBI:30616"/>
    </ligand>
</feature>
<evidence type="ECO:0000256" key="1">
    <source>
        <dbReference type="PROSITE-ProRule" id="PRU10141"/>
    </source>
</evidence>
<protein>
    <recommendedName>
        <fullName evidence="2">Protein kinase domain-containing protein</fullName>
    </recommendedName>
</protein>